<evidence type="ECO:0000313" key="16">
    <source>
        <dbReference type="Proteomes" id="UP000274131"/>
    </source>
</evidence>
<dbReference type="Gene3D" id="1.10.510.10">
    <property type="entry name" value="Transferase(Phosphotransferase) domain 1"/>
    <property type="match status" value="1"/>
</dbReference>
<evidence type="ECO:0000256" key="13">
    <source>
        <dbReference type="SAM" id="Coils"/>
    </source>
</evidence>
<sequence length="478" mass="54123">MSGEWATTHVPTSIAGYNVSERLGAGAFSVVYKGLSAAPGPNGVRSTVAIKCINMQTANSSKLNSDCVVSEISILKTLKHRNIVRLYDFQWDRNNIYLIMEFCGGGDLGSFIRKHGSLPEAVTRKFFRQLACGLQYMRAMNVAHMDLKPQNILLSNKYRPSIKISDFGLSQCLKKSESSSSFRGSPLYMAPEIFARRKYDSRVDLWSSGVILYECLYGKAPFSSDTYEKLVSKILSSEPISYPSTVKLSAECSDILRGLLVRDPQRRMTFEQFFSHPFVALLKMQSAQEFEKADEYIAKARIAEDSKKTAEAIQFLTLAIQLYMSRLEILDDREEKARLRRKIKETLERAEYLKETIRPVSEEPLPSSSKAVSEWSDIPQVDAAIIVASNARKLMLEEKWSEALEKYTLAIDGAMRVLANERDTPRATKLGQQVSGWLTTAQRLQEYMKVLNLETLSVEKDDEAERQLKRFESQCRVS</sequence>
<dbReference type="FunFam" id="3.30.200.20:FF:000042">
    <property type="entry name" value="Aurora kinase A"/>
    <property type="match status" value="1"/>
</dbReference>
<dbReference type="InterPro" id="IPR011009">
    <property type="entry name" value="Kinase-like_dom_sf"/>
</dbReference>
<dbReference type="FunFam" id="1.10.510.10:FF:000571">
    <property type="entry name" value="Maternal embryonic leucine zipper kinase"/>
    <property type="match status" value="1"/>
</dbReference>
<keyword evidence="7" id="KW-0418">Kinase</keyword>
<dbReference type="PROSITE" id="PS50011">
    <property type="entry name" value="PROTEIN_KINASE_DOM"/>
    <property type="match status" value="1"/>
</dbReference>
<reference evidence="17" key="1">
    <citation type="submission" date="2017-02" db="UniProtKB">
        <authorList>
            <consortium name="WormBaseParasite"/>
        </authorList>
    </citation>
    <scope>IDENTIFICATION</scope>
</reference>
<dbReference type="PROSITE" id="PS00108">
    <property type="entry name" value="PROTEIN_KINASE_ST"/>
    <property type="match status" value="1"/>
</dbReference>
<dbReference type="AlphaFoldDB" id="A0A0N4UW11"/>
<evidence type="ECO:0000256" key="1">
    <source>
        <dbReference type="ARBA" id="ARBA00001946"/>
    </source>
</evidence>
<organism evidence="17">
    <name type="scientific">Enterobius vermicularis</name>
    <name type="common">Human pinworm</name>
    <dbReference type="NCBI Taxonomy" id="51028"/>
    <lineage>
        <taxon>Eukaryota</taxon>
        <taxon>Metazoa</taxon>
        <taxon>Ecdysozoa</taxon>
        <taxon>Nematoda</taxon>
        <taxon>Chromadorea</taxon>
        <taxon>Rhabditida</taxon>
        <taxon>Spirurina</taxon>
        <taxon>Oxyuridomorpha</taxon>
        <taxon>Oxyuroidea</taxon>
        <taxon>Oxyuridae</taxon>
        <taxon>Enterobius</taxon>
    </lineage>
</organism>
<dbReference type="WBParaSite" id="EVEC_0000165701-mRNA-1">
    <property type="protein sequence ID" value="EVEC_0000165701-mRNA-1"/>
    <property type="gene ID" value="EVEC_0000165701"/>
</dbReference>
<dbReference type="GO" id="GO:0010506">
    <property type="term" value="P:regulation of autophagy"/>
    <property type="evidence" value="ECO:0007669"/>
    <property type="project" value="InterPro"/>
</dbReference>
<dbReference type="OrthoDB" id="346907at2759"/>
<dbReference type="SUPFAM" id="SSF56112">
    <property type="entry name" value="Protein kinase-like (PK-like)"/>
    <property type="match status" value="1"/>
</dbReference>
<comment type="cofactor">
    <cofactor evidence="1">
        <name>Mg(2+)</name>
        <dbReference type="ChEBI" id="CHEBI:18420"/>
    </cofactor>
</comment>
<dbReference type="Gene3D" id="1.20.58.80">
    <property type="entry name" value="Phosphotransferase system, lactose/cellobiose-type IIA subunit"/>
    <property type="match status" value="2"/>
</dbReference>
<dbReference type="GO" id="GO:0034727">
    <property type="term" value="P:piecemeal microautophagy of the nucleus"/>
    <property type="evidence" value="ECO:0007669"/>
    <property type="project" value="TreeGrafter"/>
</dbReference>
<feature type="binding site" evidence="11">
    <location>
        <position position="51"/>
    </location>
    <ligand>
        <name>ATP</name>
        <dbReference type="ChEBI" id="CHEBI:30616"/>
    </ligand>
</feature>
<evidence type="ECO:0000313" key="17">
    <source>
        <dbReference type="WBParaSite" id="EVEC_0000165701-mRNA-1"/>
    </source>
</evidence>
<dbReference type="GO" id="GO:0000422">
    <property type="term" value="P:autophagy of mitochondrion"/>
    <property type="evidence" value="ECO:0007669"/>
    <property type="project" value="TreeGrafter"/>
</dbReference>
<evidence type="ECO:0000256" key="11">
    <source>
        <dbReference type="PROSITE-ProRule" id="PRU10141"/>
    </source>
</evidence>
<keyword evidence="16" id="KW-1185">Reference proteome</keyword>
<dbReference type="PROSITE" id="PS00107">
    <property type="entry name" value="PROTEIN_KINASE_ATP"/>
    <property type="match status" value="1"/>
</dbReference>
<gene>
    <name evidence="15" type="ORF">EVEC_LOCUS1365</name>
</gene>
<feature type="coiled-coil region" evidence="13">
    <location>
        <begin position="329"/>
        <end position="356"/>
    </location>
</feature>
<comment type="catalytic activity">
    <reaction evidence="9">
        <text>L-threonyl-[protein] + ATP = O-phospho-L-threonyl-[protein] + ADP + H(+)</text>
        <dbReference type="Rhea" id="RHEA:46608"/>
        <dbReference type="Rhea" id="RHEA-COMP:11060"/>
        <dbReference type="Rhea" id="RHEA-COMP:11605"/>
        <dbReference type="ChEBI" id="CHEBI:15378"/>
        <dbReference type="ChEBI" id="CHEBI:30013"/>
        <dbReference type="ChEBI" id="CHEBI:30616"/>
        <dbReference type="ChEBI" id="CHEBI:61977"/>
        <dbReference type="ChEBI" id="CHEBI:456216"/>
        <dbReference type="EC" id="2.7.11.1"/>
    </reaction>
</comment>
<evidence type="ECO:0000256" key="5">
    <source>
        <dbReference type="ARBA" id="ARBA00022679"/>
    </source>
</evidence>
<dbReference type="PANTHER" id="PTHR24348:SF65">
    <property type="entry name" value="SERINE_THREONINE-PROTEIN KINASE ULK3"/>
    <property type="match status" value="1"/>
</dbReference>
<dbReference type="GO" id="GO:0061709">
    <property type="term" value="P:reticulophagy"/>
    <property type="evidence" value="ECO:0007669"/>
    <property type="project" value="TreeGrafter"/>
</dbReference>
<keyword evidence="5" id="KW-0808">Transferase</keyword>
<dbReference type="InterPro" id="IPR017441">
    <property type="entry name" value="Protein_kinase_ATP_BS"/>
</dbReference>
<keyword evidence="6 11" id="KW-0547">Nucleotide-binding</keyword>
<feature type="domain" description="Protein kinase" evidence="14">
    <location>
        <begin position="17"/>
        <end position="279"/>
    </location>
</feature>
<evidence type="ECO:0000256" key="10">
    <source>
        <dbReference type="ARBA" id="ARBA00048679"/>
    </source>
</evidence>
<dbReference type="EC" id="2.7.11.1" evidence="2"/>
<dbReference type="SUPFAM" id="SSF116846">
    <property type="entry name" value="MIT domain"/>
    <property type="match status" value="2"/>
</dbReference>
<evidence type="ECO:0000256" key="2">
    <source>
        <dbReference type="ARBA" id="ARBA00012513"/>
    </source>
</evidence>
<comment type="catalytic activity">
    <reaction evidence="10">
        <text>L-seryl-[protein] + ATP = O-phospho-L-seryl-[protein] + ADP + H(+)</text>
        <dbReference type="Rhea" id="RHEA:17989"/>
        <dbReference type="Rhea" id="RHEA-COMP:9863"/>
        <dbReference type="Rhea" id="RHEA-COMP:11604"/>
        <dbReference type="ChEBI" id="CHEBI:15378"/>
        <dbReference type="ChEBI" id="CHEBI:29999"/>
        <dbReference type="ChEBI" id="CHEBI:30616"/>
        <dbReference type="ChEBI" id="CHEBI:83421"/>
        <dbReference type="ChEBI" id="CHEBI:456216"/>
        <dbReference type="EC" id="2.7.11.1"/>
    </reaction>
</comment>
<dbReference type="InterPro" id="IPR008271">
    <property type="entry name" value="Ser/Thr_kinase_AS"/>
</dbReference>
<dbReference type="InterPro" id="IPR036181">
    <property type="entry name" value="MIT_dom_sf"/>
</dbReference>
<evidence type="ECO:0000256" key="4">
    <source>
        <dbReference type="ARBA" id="ARBA00022527"/>
    </source>
</evidence>
<dbReference type="SMART" id="SM00220">
    <property type="entry name" value="S_TKc"/>
    <property type="match status" value="1"/>
</dbReference>
<dbReference type="GO" id="GO:0005524">
    <property type="term" value="F:ATP binding"/>
    <property type="evidence" value="ECO:0007669"/>
    <property type="project" value="UniProtKB-UniRule"/>
</dbReference>
<evidence type="ECO:0000256" key="6">
    <source>
        <dbReference type="ARBA" id="ARBA00022741"/>
    </source>
</evidence>
<dbReference type="STRING" id="51028.A0A0N4UW11"/>
<keyword evidence="8 11" id="KW-0067">ATP-binding</keyword>
<dbReference type="Proteomes" id="UP000274131">
    <property type="component" value="Unassembled WGS sequence"/>
</dbReference>
<keyword evidence="4 12" id="KW-0723">Serine/threonine-protein kinase</keyword>
<dbReference type="GO" id="GO:0005829">
    <property type="term" value="C:cytosol"/>
    <property type="evidence" value="ECO:0007669"/>
    <property type="project" value="TreeGrafter"/>
</dbReference>
<dbReference type="EMBL" id="UXUI01007201">
    <property type="protein sequence ID" value="VDD86222.1"/>
    <property type="molecule type" value="Genomic_DNA"/>
</dbReference>
<evidence type="ECO:0000313" key="15">
    <source>
        <dbReference type="EMBL" id="VDD86222.1"/>
    </source>
</evidence>
<name>A0A0N4UW11_ENTVE</name>
<dbReference type="Pfam" id="PF00069">
    <property type="entry name" value="Pkinase"/>
    <property type="match status" value="1"/>
</dbReference>
<evidence type="ECO:0000259" key="14">
    <source>
        <dbReference type="PROSITE" id="PS50011"/>
    </source>
</evidence>
<dbReference type="InterPro" id="IPR000719">
    <property type="entry name" value="Prot_kinase_dom"/>
</dbReference>
<dbReference type="GO" id="GO:0042594">
    <property type="term" value="P:response to starvation"/>
    <property type="evidence" value="ECO:0007669"/>
    <property type="project" value="TreeGrafter"/>
</dbReference>
<reference evidence="15 16" key="2">
    <citation type="submission" date="2018-10" db="EMBL/GenBank/DDBJ databases">
        <authorList>
            <consortium name="Pathogen Informatics"/>
        </authorList>
    </citation>
    <scope>NUCLEOTIDE SEQUENCE [LARGE SCALE GENOMIC DNA]</scope>
</reference>
<evidence type="ECO:0000256" key="3">
    <source>
        <dbReference type="ARBA" id="ARBA00022490"/>
    </source>
</evidence>
<evidence type="ECO:0000256" key="9">
    <source>
        <dbReference type="ARBA" id="ARBA00047899"/>
    </source>
</evidence>
<dbReference type="InterPro" id="IPR045269">
    <property type="entry name" value="Atg1-like"/>
</dbReference>
<accession>A0A0N4UW11</accession>
<evidence type="ECO:0000256" key="8">
    <source>
        <dbReference type="ARBA" id="ARBA00022840"/>
    </source>
</evidence>
<keyword evidence="13" id="KW-0175">Coiled coil</keyword>
<protein>
    <recommendedName>
        <fullName evidence="2">non-specific serine/threonine protein kinase</fullName>
        <ecNumber evidence="2">2.7.11.1</ecNumber>
    </recommendedName>
</protein>
<proteinExistence type="inferred from homology"/>
<dbReference type="Gene3D" id="3.30.200.20">
    <property type="entry name" value="Phosphorylase Kinase, domain 1"/>
    <property type="match status" value="1"/>
</dbReference>
<dbReference type="PANTHER" id="PTHR24348">
    <property type="entry name" value="SERINE/THREONINE-PROTEIN KINASE UNC-51-RELATED"/>
    <property type="match status" value="1"/>
</dbReference>
<dbReference type="GO" id="GO:0004674">
    <property type="term" value="F:protein serine/threonine kinase activity"/>
    <property type="evidence" value="ECO:0007669"/>
    <property type="project" value="UniProtKB-KW"/>
</dbReference>
<dbReference type="GO" id="GO:0005776">
    <property type="term" value="C:autophagosome"/>
    <property type="evidence" value="ECO:0007669"/>
    <property type="project" value="TreeGrafter"/>
</dbReference>
<evidence type="ECO:0000256" key="12">
    <source>
        <dbReference type="RuleBase" id="RU000304"/>
    </source>
</evidence>
<evidence type="ECO:0000256" key="7">
    <source>
        <dbReference type="ARBA" id="ARBA00022777"/>
    </source>
</evidence>
<keyword evidence="3" id="KW-0963">Cytoplasm</keyword>
<dbReference type="GO" id="GO:0000045">
    <property type="term" value="P:autophagosome assembly"/>
    <property type="evidence" value="ECO:0007669"/>
    <property type="project" value="TreeGrafter"/>
</dbReference>
<comment type="similarity">
    <text evidence="12">Belongs to the protein kinase superfamily.</text>
</comment>
<dbReference type="GO" id="GO:0034045">
    <property type="term" value="C:phagophore assembly site membrane"/>
    <property type="evidence" value="ECO:0007669"/>
    <property type="project" value="TreeGrafter"/>
</dbReference>